<dbReference type="SMART" id="SM00448">
    <property type="entry name" value="REC"/>
    <property type="match status" value="1"/>
</dbReference>
<dbReference type="EMBL" id="PDHS01000188">
    <property type="protein sequence ID" value="MQM30563.1"/>
    <property type="molecule type" value="Genomic_DNA"/>
</dbReference>
<sequence>MSDLLKNIDARTKLAGTNKLEILLFSLGTDARTGRQETFGINVFKVREVMRTPPITAAPEMPAAVEGMVSLRGALVPVVDLARYARVDTQAPRSIMIVTEYAGHTQGFLVAAVDTILRLDWSQMRVPPAMLLAELGGLVTAVTELPDGRLVMLMDVEKILSETTRYDDEIVYRNIKPLDNPELTVFFADDSAVARKQIERTLDAMGVKYVAAINGREAWNELEKVAASAQTAGQKVSELISLVLTDIEMPEMDGYILTRKIKSDPRFAGVPVIMHSSLSGMSNQQLGKSVGVDEYVPKFEPQRLSETLTRRLLGDFPAAQLSAYS</sequence>
<organism evidence="4 5">
    <name type="scientific">Candidatus Accumulibacter phosphatis</name>
    <dbReference type="NCBI Taxonomy" id="327160"/>
    <lineage>
        <taxon>Bacteria</taxon>
        <taxon>Pseudomonadati</taxon>
        <taxon>Pseudomonadota</taxon>
        <taxon>Betaproteobacteria</taxon>
        <taxon>Candidatus Accumulibacter</taxon>
    </lineage>
</organism>
<dbReference type="GO" id="GO:0000160">
    <property type="term" value="P:phosphorelay signal transduction system"/>
    <property type="evidence" value="ECO:0007669"/>
    <property type="project" value="InterPro"/>
</dbReference>
<dbReference type="PANTHER" id="PTHR47233">
    <property type="entry name" value="CHEMOTAXIS PROTEIN CHEV"/>
    <property type="match status" value="1"/>
</dbReference>
<dbReference type="SUPFAM" id="SSF52172">
    <property type="entry name" value="CheY-like"/>
    <property type="match status" value="1"/>
</dbReference>
<dbReference type="Proteomes" id="UP000342300">
    <property type="component" value="Unassembled WGS sequence"/>
</dbReference>
<evidence type="ECO:0000259" key="2">
    <source>
        <dbReference type="PROSITE" id="PS50110"/>
    </source>
</evidence>
<dbReference type="Gene3D" id="2.30.30.40">
    <property type="entry name" value="SH3 Domains"/>
    <property type="match status" value="1"/>
</dbReference>
<dbReference type="SMART" id="SM00260">
    <property type="entry name" value="CheW"/>
    <property type="match status" value="1"/>
</dbReference>
<evidence type="ECO:0000313" key="4">
    <source>
        <dbReference type="EMBL" id="MQM30563.1"/>
    </source>
</evidence>
<accession>A0A6A7RSK3</accession>
<dbReference type="InterPro" id="IPR024181">
    <property type="entry name" value="Chemotax_regulator_CheV"/>
</dbReference>
<gene>
    <name evidence="4" type="ORF">CRU78_08515</name>
</gene>
<feature type="domain" description="Response regulatory" evidence="2">
    <location>
        <begin position="184"/>
        <end position="313"/>
    </location>
</feature>
<dbReference type="Gene3D" id="3.40.50.2300">
    <property type="match status" value="1"/>
</dbReference>
<dbReference type="PIRSF" id="PIRSF002867">
    <property type="entry name" value="CheV"/>
    <property type="match status" value="1"/>
</dbReference>
<proteinExistence type="predicted"/>
<dbReference type="AlphaFoldDB" id="A0A6A7RSK3"/>
<dbReference type="InterPro" id="IPR036061">
    <property type="entry name" value="CheW-like_dom_sf"/>
</dbReference>
<reference evidence="4 5" key="1">
    <citation type="submission" date="2017-09" db="EMBL/GenBank/DDBJ databases">
        <title>Metagenomic Analysis Reveals Denitrifying Candidatus Accumulibacter and Flanking Population as a Source of N2O.</title>
        <authorList>
            <person name="Gao H."/>
            <person name="Mao Y."/>
            <person name="Zhao X."/>
            <person name="Liu W.-T."/>
            <person name="Zhang T."/>
            <person name="Wells G."/>
        </authorList>
    </citation>
    <scope>NUCLEOTIDE SEQUENCE [LARGE SCALE GENOMIC DNA]</scope>
    <source>
        <strain evidence="4">CANDO_2_IC</strain>
    </source>
</reference>
<dbReference type="PROSITE" id="PS50851">
    <property type="entry name" value="CHEW"/>
    <property type="match status" value="1"/>
</dbReference>
<dbReference type="InterPro" id="IPR001789">
    <property type="entry name" value="Sig_transdc_resp-reg_receiver"/>
</dbReference>
<dbReference type="Pfam" id="PF00072">
    <property type="entry name" value="Response_reg"/>
    <property type="match status" value="1"/>
</dbReference>
<feature type="modified residue" description="4-aspartylphosphate" evidence="1">
    <location>
        <position position="246"/>
    </location>
</feature>
<dbReference type="GO" id="GO:0006935">
    <property type="term" value="P:chemotaxis"/>
    <property type="evidence" value="ECO:0007669"/>
    <property type="project" value="InterPro"/>
</dbReference>
<comment type="caution">
    <text evidence="4">The sequence shown here is derived from an EMBL/GenBank/DDBJ whole genome shotgun (WGS) entry which is preliminary data.</text>
</comment>
<dbReference type="InterPro" id="IPR002545">
    <property type="entry name" value="CheW-lke_dom"/>
</dbReference>
<dbReference type="InterPro" id="IPR011006">
    <property type="entry name" value="CheY-like_superfamily"/>
</dbReference>
<keyword evidence="1" id="KW-0597">Phosphoprotein</keyword>
<evidence type="ECO:0000259" key="3">
    <source>
        <dbReference type="PROSITE" id="PS50851"/>
    </source>
</evidence>
<feature type="domain" description="CheW-like" evidence="3">
    <location>
        <begin position="19"/>
        <end position="165"/>
    </location>
</feature>
<protein>
    <submittedName>
        <fullName evidence="4">Fused signal transduction protein/response regulator</fullName>
    </submittedName>
</protein>
<name>A0A6A7RSK3_9PROT</name>
<evidence type="ECO:0000256" key="1">
    <source>
        <dbReference type="PROSITE-ProRule" id="PRU00169"/>
    </source>
</evidence>
<dbReference type="SUPFAM" id="SSF50341">
    <property type="entry name" value="CheW-like"/>
    <property type="match status" value="1"/>
</dbReference>
<evidence type="ECO:0000313" key="5">
    <source>
        <dbReference type="Proteomes" id="UP000342300"/>
    </source>
</evidence>
<dbReference type="PANTHER" id="PTHR47233:SF4">
    <property type="entry name" value="CHEMOTAXIS SIGNAL TRANSDUCTION PROTEIN"/>
    <property type="match status" value="1"/>
</dbReference>
<dbReference type="PROSITE" id="PS50110">
    <property type="entry name" value="RESPONSE_REGULATORY"/>
    <property type="match status" value="1"/>
</dbReference>
<dbReference type="Pfam" id="PF01584">
    <property type="entry name" value="CheW"/>
    <property type="match status" value="1"/>
</dbReference>
<dbReference type="Gene3D" id="2.40.50.180">
    <property type="entry name" value="CheA-289, Domain 4"/>
    <property type="match status" value="1"/>
</dbReference>